<dbReference type="SUPFAM" id="SSF50129">
    <property type="entry name" value="GroES-like"/>
    <property type="match status" value="1"/>
</dbReference>
<dbReference type="InterPro" id="IPR047122">
    <property type="entry name" value="Trans-enoyl_RdTase-like"/>
</dbReference>
<dbReference type="KEGG" id="cput:CONPUDRAFT_109285"/>
<sequence length="351" mass="36583">MSAISSQTQTALLLPSVGASFELQQIPIPQAGSGEILVKNYAAGLNPIDYKTQEVGFHVVREFPAILGFEGAGIVSAVGAGVTHLKEGDRIAYQGVASNKGRSFQQWVVTPADWAFKLPDSMSFDTAAALPIAFLAAVIGTYQPPPHGLGIATPWSASGRSAHAGSPIVVLGGTSNVGQYAIQLARLAGFGTIITTASPRNSPLLQALGATHVLDRSLSIEALTGEVEKITGEKKVLHVFDAVGIAETQQAALAIVSEGGKVLTTNPPQVKASEGSGKQILFVMGALMMPQHQAFGKEFLSVWASLFESGDIKASTVEVVSGGLNGVETALKQLKTISGKKLVVRPFETDV</sequence>
<keyword evidence="3" id="KW-1185">Reference proteome</keyword>
<organism evidence="2 3">
    <name type="scientific">Coniophora puteana (strain RWD-64-598)</name>
    <name type="common">Brown rot fungus</name>
    <dbReference type="NCBI Taxonomy" id="741705"/>
    <lineage>
        <taxon>Eukaryota</taxon>
        <taxon>Fungi</taxon>
        <taxon>Dikarya</taxon>
        <taxon>Basidiomycota</taxon>
        <taxon>Agaricomycotina</taxon>
        <taxon>Agaricomycetes</taxon>
        <taxon>Agaricomycetidae</taxon>
        <taxon>Boletales</taxon>
        <taxon>Coniophorineae</taxon>
        <taxon>Coniophoraceae</taxon>
        <taxon>Coniophora</taxon>
    </lineage>
</organism>
<dbReference type="InterPro" id="IPR013149">
    <property type="entry name" value="ADH-like_C"/>
</dbReference>
<dbReference type="RefSeq" id="XP_007772257.1">
    <property type="nucleotide sequence ID" value="XM_007774067.1"/>
</dbReference>
<dbReference type="AlphaFoldDB" id="A0A5M3MH75"/>
<name>A0A5M3MH75_CONPW</name>
<dbReference type="OrthoDB" id="3233595at2759"/>
<dbReference type="Gene3D" id="3.40.50.720">
    <property type="entry name" value="NAD(P)-binding Rossmann-like Domain"/>
    <property type="match status" value="1"/>
</dbReference>
<evidence type="ECO:0000313" key="3">
    <source>
        <dbReference type="Proteomes" id="UP000053558"/>
    </source>
</evidence>
<dbReference type="Pfam" id="PF00107">
    <property type="entry name" value="ADH_zinc_N"/>
    <property type="match status" value="1"/>
</dbReference>
<gene>
    <name evidence="2" type="ORF">CONPUDRAFT_109285</name>
</gene>
<dbReference type="GO" id="GO:0016651">
    <property type="term" value="F:oxidoreductase activity, acting on NAD(P)H"/>
    <property type="evidence" value="ECO:0007669"/>
    <property type="project" value="InterPro"/>
</dbReference>
<reference evidence="3" key="1">
    <citation type="journal article" date="2012" name="Science">
        <title>The Paleozoic origin of enzymatic lignin decomposition reconstructed from 31 fungal genomes.</title>
        <authorList>
            <person name="Floudas D."/>
            <person name="Binder M."/>
            <person name="Riley R."/>
            <person name="Barry K."/>
            <person name="Blanchette R.A."/>
            <person name="Henrissat B."/>
            <person name="Martinez A.T."/>
            <person name="Otillar R."/>
            <person name="Spatafora J.W."/>
            <person name="Yadav J.S."/>
            <person name="Aerts A."/>
            <person name="Benoit I."/>
            <person name="Boyd A."/>
            <person name="Carlson A."/>
            <person name="Copeland A."/>
            <person name="Coutinho P.M."/>
            <person name="de Vries R.P."/>
            <person name="Ferreira P."/>
            <person name="Findley K."/>
            <person name="Foster B."/>
            <person name="Gaskell J."/>
            <person name="Glotzer D."/>
            <person name="Gorecki P."/>
            <person name="Heitman J."/>
            <person name="Hesse C."/>
            <person name="Hori C."/>
            <person name="Igarashi K."/>
            <person name="Jurgens J.A."/>
            <person name="Kallen N."/>
            <person name="Kersten P."/>
            <person name="Kohler A."/>
            <person name="Kuees U."/>
            <person name="Kumar T.K.A."/>
            <person name="Kuo A."/>
            <person name="LaButti K."/>
            <person name="Larrondo L.F."/>
            <person name="Lindquist E."/>
            <person name="Ling A."/>
            <person name="Lombard V."/>
            <person name="Lucas S."/>
            <person name="Lundell T."/>
            <person name="Martin R."/>
            <person name="McLaughlin D.J."/>
            <person name="Morgenstern I."/>
            <person name="Morin E."/>
            <person name="Murat C."/>
            <person name="Nagy L.G."/>
            <person name="Nolan M."/>
            <person name="Ohm R.A."/>
            <person name="Patyshakuliyeva A."/>
            <person name="Rokas A."/>
            <person name="Ruiz-Duenas F.J."/>
            <person name="Sabat G."/>
            <person name="Salamov A."/>
            <person name="Samejima M."/>
            <person name="Schmutz J."/>
            <person name="Slot J.C."/>
            <person name="St John F."/>
            <person name="Stenlid J."/>
            <person name="Sun H."/>
            <person name="Sun S."/>
            <person name="Syed K."/>
            <person name="Tsang A."/>
            <person name="Wiebenga A."/>
            <person name="Young D."/>
            <person name="Pisabarro A."/>
            <person name="Eastwood D.C."/>
            <person name="Martin F."/>
            <person name="Cullen D."/>
            <person name="Grigoriev I.V."/>
            <person name="Hibbett D.S."/>
        </authorList>
    </citation>
    <scope>NUCLEOTIDE SEQUENCE [LARGE SCALE GENOMIC DNA]</scope>
    <source>
        <strain evidence="3">RWD-64-598 SS2</strain>
    </source>
</reference>
<dbReference type="SUPFAM" id="SSF51735">
    <property type="entry name" value="NAD(P)-binding Rossmann-fold domains"/>
    <property type="match status" value="1"/>
</dbReference>
<dbReference type="CDD" id="cd08249">
    <property type="entry name" value="enoyl_reductase_like"/>
    <property type="match status" value="1"/>
</dbReference>
<comment type="caution">
    <text evidence="2">The sequence shown here is derived from an EMBL/GenBank/DDBJ whole genome shotgun (WGS) entry which is preliminary data.</text>
</comment>
<dbReference type="Gene3D" id="3.90.180.10">
    <property type="entry name" value="Medium-chain alcohol dehydrogenases, catalytic domain"/>
    <property type="match status" value="1"/>
</dbReference>
<accession>A0A5M3MH75</accession>
<dbReference type="SMART" id="SM00829">
    <property type="entry name" value="PKS_ER"/>
    <property type="match status" value="1"/>
</dbReference>
<dbReference type="PANTHER" id="PTHR45348:SF2">
    <property type="entry name" value="ZINC-TYPE ALCOHOL DEHYDROGENASE-LIKE PROTEIN C2E1P3.01"/>
    <property type="match status" value="1"/>
</dbReference>
<evidence type="ECO:0000313" key="2">
    <source>
        <dbReference type="EMBL" id="EIW77971.1"/>
    </source>
</evidence>
<proteinExistence type="predicted"/>
<dbReference type="PANTHER" id="PTHR45348">
    <property type="entry name" value="HYPOTHETICAL OXIDOREDUCTASE (EUROFUNG)"/>
    <property type="match status" value="1"/>
</dbReference>
<dbReference type="EMBL" id="JH711583">
    <property type="protein sequence ID" value="EIW77971.1"/>
    <property type="molecule type" value="Genomic_DNA"/>
</dbReference>
<dbReference type="GeneID" id="19198767"/>
<dbReference type="Pfam" id="PF08240">
    <property type="entry name" value="ADH_N"/>
    <property type="match status" value="1"/>
</dbReference>
<feature type="domain" description="Enoyl reductase (ER)" evidence="1">
    <location>
        <begin position="18"/>
        <end position="344"/>
    </location>
</feature>
<dbReference type="InterPro" id="IPR013154">
    <property type="entry name" value="ADH-like_N"/>
</dbReference>
<evidence type="ECO:0000259" key="1">
    <source>
        <dbReference type="SMART" id="SM00829"/>
    </source>
</evidence>
<dbReference type="InterPro" id="IPR036291">
    <property type="entry name" value="NAD(P)-bd_dom_sf"/>
</dbReference>
<dbReference type="InterPro" id="IPR020843">
    <property type="entry name" value="ER"/>
</dbReference>
<dbReference type="InterPro" id="IPR011032">
    <property type="entry name" value="GroES-like_sf"/>
</dbReference>
<protein>
    <submittedName>
        <fullName evidence="2">GroES-like protein</fullName>
    </submittedName>
</protein>
<dbReference type="OMA" id="ILITEYP"/>
<dbReference type="Proteomes" id="UP000053558">
    <property type="component" value="Unassembled WGS sequence"/>
</dbReference>